<evidence type="ECO:0000313" key="2">
    <source>
        <dbReference type="Proteomes" id="UP000196475"/>
    </source>
</evidence>
<protein>
    <submittedName>
        <fullName evidence="1">Type I-B CRISPR-associated protein Cas8b1/Cst1</fullName>
    </submittedName>
</protein>
<gene>
    <name evidence="1" type="ORF">BAA01_05440</name>
</gene>
<dbReference type="EMBL" id="LZRT01000060">
    <property type="protein sequence ID" value="OUM88538.1"/>
    <property type="molecule type" value="Genomic_DNA"/>
</dbReference>
<sequence length="616" mass="71490">MKIRVDMGDWMLTMGLIGLCRIVEFGLKEGHIPEDASTLVRKHRTGVEIDTDALVYLPKAFFHYMLDEYSIAEREKERLTEQLKWAGREEYFSNALSAVKKLINDNTKKIVKYFPGEVAQRLEKVQERLKSVKKLEHLEELRQCTEEFLRVLEREPVDQKLTLNYFKAAVMNSFFGQVSFLNVSKNALDLQGHIEEFHKDYIRPVLLETGLSECLQHAQSPDELLSYLNEHADYGPFRSLKRKMKKLSLEKMRSYLQEDMPKCSLIPGQIAFNNFEEMTFSPLGVSRNKAYNFHWNLDIGQPVPISSLAKLVLFCAPAGGAVYTRRDGSLEQGEYRTYVGFVQTDSTFEDILRRNNAFKNHKDRQDPFDKIISTLIEDVRKESQFVVNHLFFIEFSSDYQSKKTLMDYYHLPKYLARYFHEHGKKLDDIWPFDFREQFVRAVLYGLDPKHVIFQQIKRQVAEGSRSATNIYVATRERHRIMQYKRQSGEGVKDMKQQDKLVYSLYRSGREIRQVYEQAERTRGEGEPYAASASKKITGLAYRLLNAVKSGNQKAFMDSLFRLHMSVDKPINPVFLNALHEKDVDFATVGNAFVAGLLSTDFGKEGEVAVEEEITHE</sequence>
<proteinExistence type="predicted"/>
<organism evidence="1 2">
    <name type="scientific">Bacillus thermozeamaize</name>
    <dbReference type="NCBI Taxonomy" id="230954"/>
    <lineage>
        <taxon>Bacteria</taxon>
        <taxon>Bacillati</taxon>
        <taxon>Bacillota</taxon>
        <taxon>Bacilli</taxon>
        <taxon>Bacillales</taxon>
        <taxon>Bacillaceae</taxon>
        <taxon>Bacillus</taxon>
    </lineage>
</organism>
<evidence type="ECO:0000313" key="1">
    <source>
        <dbReference type="EMBL" id="OUM88538.1"/>
    </source>
</evidence>
<dbReference type="AlphaFoldDB" id="A0A1Y3PTS3"/>
<name>A0A1Y3PTS3_9BACI</name>
<reference evidence="2" key="1">
    <citation type="submission" date="2016-06" db="EMBL/GenBank/DDBJ databases">
        <authorList>
            <person name="Nascimento L."/>
            <person name="Pereira R.V."/>
            <person name="Martins L.F."/>
            <person name="Quaggio R.B."/>
            <person name="Silva A.M."/>
            <person name="Setubal J.C."/>
        </authorList>
    </citation>
    <scope>NUCLEOTIDE SEQUENCE [LARGE SCALE GENOMIC DNA]</scope>
</reference>
<dbReference type="Proteomes" id="UP000196475">
    <property type="component" value="Unassembled WGS sequence"/>
</dbReference>
<comment type="caution">
    <text evidence="1">The sequence shown here is derived from an EMBL/GenBank/DDBJ whole genome shotgun (WGS) entry which is preliminary data.</text>
</comment>
<accession>A0A1Y3PTS3</accession>